<organism evidence="3 4">
    <name type="scientific">Prevotella pectinovora</name>
    <dbReference type="NCBI Taxonomy" id="1602169"/>
    <lineage>
        <taxon>Bacteria</taxon>
        <taxon>Pseudomonadati</taxon>
        <taxon>Bacteroidota</taxon>
        <taxon>Bacteroidia</taxon>
        <taxon>Bacteroidales</taxon>
        <taxon>Prevotellaceae</taxon>
        <taxon>Prevotella</taxon>
    </lineage>
</organism>
<evidence type="ECO:0000313" key="4">
    <source>
        <dbReference type="Proteomes" id="UP000032046"/>
    </source>
</evidence>
<keyword evidence="4" id="KW-1185">Reference proteome</keyword>
<protein>
    <recommendedName>
        <fullName evidence="2">Phosphodiester glycosidase domain-containing protein</fullName>
    </recommendedName>
</protein>
<dbReference type="STRING" id="1602171.ST44_02080"/>
<accession>A0A0D0J221</accession>
<evidence type="ECO:0000313" key="3">
    <source>
        <dbReference type="EMBL" id="KIP64449.1"/>
    </source>
</evidence>
<evidence type="ECO:0000256" key="1">
    <source>
        <dbReference type="SAM" id="Phobius"/>
    </source>
</evidence>
<keyword evidence="1" id="KW-0472">Membrane</keyword>
<evidence type="ECO:0000259" key="2">
    <source>
        <dbReference type="Pfam" id="PF09992"/>
    </source>
</evidence>
<dbReference type="EMBL" id="JXQK01000020">
    <property type="protein sequence ID" value="KIP64449.1"/>
    <property type="molecule type" value="Genomic_DNA"/>
</dbReference>
<dbReference type="Proteomes" id="UP000032046">
    <property type="component" value="Unassembled WGS sequence"/>
</dbReference>
<keyword evidence="1" id="KW-0812">Transmembrane</keyword>
<name>A0A0D0J221_9BACT</name>
<sequence>MIMKYTEGNDIQEKPIFAIENDDNTTSSQELLDEPTIIIESSGEMKPNSSSDSIKKRGGLPKWNLAIMWFVATVMLVFGCYKVIRLYNYYYNIGVSISVSPKENIKKLDDMKAQNESSAVVLKTDSVLGVALDIYELHNVQAELSLQEPDTADHSVLMYTRTADYTAMGKYIGSLVVDGEQKRSDVSRLGYCAIAKGNMVIGISRFDDMCEHMVARDGSYFRQFVLVSNGELPQRFFLHGKVDRKALARTADDRLCIIATRHPETLWDFADALREYGYVDAIYLTGGNESGFYRAPDGTAYFTEKAAKYRTDKHHGVAPWLVLRKR</sequence>
<proteinExistence type="predicted"/>
<feature type="domain" description="Phosphodiester glycosidase" evidence="2">
    <location>
        <begin position="224"/>
        <end position="297"/>
    </location>
</feature>
<keyword evidence="1" id="KW-1133">Transmembrane helix</keyword>
<dbReference type="Pfam" id="PF09992">
    <property type="entry name" value="NAGPA"/>
    <property type="match status" value="1"/>
</dbReference>
<reference evidence="3 4" key="1">
    <citation type="submission" date="2015-01" db="EMBL/GenBank/DDBJ databases">
        <title>Comparative genomics of non-oral Prevotella species.</title>
        <authorList>
            <person name="Accetto T."/>
            <person name="Nograsek B."/>
            <person name="Avgustin G."/>
        </authorList>
    </citation>
    <scope>NUCLEOTIDE SEQUENCE [LARGE SCALE GENOMIC DNA]</scope>
    <source>
        <strain evidence="3 4">P5-119</strain>
    </source>
</reference>
<comment type="caution">
    <text evidence="3">The sequence shown here is derived from an EMBL/GenBank/DDBJ whole genome shotgun (WGS) entry which is preliminary data.</text>
</comment>
<feature type="transmembrane region" description="Helical" evidence="1">
    <location>
        <begin position="63"/>
        <end position="84"/>
    </location>
</feature>
<gene>
    <name evidence="3" type="ORF">ST44_02080</name>
</gene>
<dbReference type="AlphaFoldDB" id="A0A0D0J221"/>
<dbReference type="InterPro" id="IPR018711">
    <property type="entry name" value="NAGPA"/>
</dbReference>